<gene>
    <name evidence="1" type="ORF">DSO57_1017845</name>
</gene>
<protein>
    <submittedName>
        <fullName evidence="1">Uncharacterized protein</fullName>
    </submittedName>
</protein>
<organism evidence="1 2">
    <name type="scientific">Entomophthora muscae</name>
    <dbReference type="NCBI Taxonomy" id="34485"/>
    <lineage>
        <taxon>Eukaryota</taxon>
        <taxon>Fungi</taxon>
        <taxon>Fungi incertae sedis</taxon>
        <taxon>Zoopagomycota</taxon>
        <taxon>Entomophthoromycotina</taxon>
        <taxon>Entomophthoromycetes</taxon>
        <taxon>Entomophthorales</taxon>
        <taxon>Entomophthoraceae</taxon>
        <taxon>Entomophthora</taxon>
    </lineage>
</organism>
<comment type="caution">
    <text evidence="1">The sequence shown here is derived from an EMBL/GenBank/DDBJ whole genome shotgun (WGS) entry which is preliminary data.</text>
</comment>
<reference evidence="1" key="1">
    <citation type="submission" date="2022-04" db="EMBL/GenBank/DDBJ databases">
        <title>Genome of the entomopathogenic fungus Entomophthora muscae.</title>
        <authorList>
            <person name="Elya C."/>
            <person name="Lovett B.R."/>
            <person name="Lee E."/>
            <person name="Macias A.M."/>
            <person name="Hajek A.E."/>
            <person name="De Bivort B.L."/>
            <person name="Kasson M.T."/>
            <person name="De Fine Licht H.H."/>
            <person name="Stajich J.E."/>
        </authorList>
    </citation>
    <scope>NUCLEOTIDE SEQUENCE</scope>
    <source>
        <strain evidence="1">Berkeley</strain>
    </source>
</reference>
<sequence>MDVFRHIVGLLFGWLGLISNGILLIVLCRTRVGWHRLNLQMVWPLAVLDFAGSLLVVVRNGLYLILGNLSAGVWFCTYFGTPILVLMPSSIIIVGVMAVDRYHIVVWRRGISCVWGWGFVIISGMFLVTLVVVNTAMYGLHPSSTFAACRFVKNTITFMIFTHLTTLILLTGLLTVTLCYMGIYRHCHRTLAAFHTMPKRFLYILAAYQFCWLPTLVCIVWELIAGQKAIPKFLKLSSSFGLLLHLLVNPCLIILFQASLRNEVYYLFTRNPTPSLNLNKPVFP</sequence>
<dbReference type="EMBL" id="QTSX02001496">
    <property type="protein sequence ID" value="KAJ9081139.1"/>
    <property type="molecule type" value="Genomic_DNA"/>
</dbReference>
<accession>A0ACC2U2I4</accession>
<proteinExistence type="predicted"/>
<dbReference type="Proteomes" id="UP001165960">
    <property type="component" value="Unassembled WGS sequence"/>
</dbReference>
<keyword evidence="2" id="KW-1185">Reference proteome</keyword>
<name>A0ACC2U2I4_9FUNG</name>
<evidence type="ECO:0000313" key="2">
    <source>
        <dbReference type="Proteomes" id="UP001165960"/>
    </source>
</evidence>
<evidence type="ECO:0000313" key="1">
    <source>
        <dbReference type="EMBL" id="KAJ9081139.1"/>
    </source>
</evidence>